<feature type="transmembrane region" description="Helical" evidence="1">
    <location>
        <begin position="90"/>
        <end position="109"/>
    </location>
</feature>
<proteinExistence type="predicted"/>
<keyword evidence="2" id="KW-0732">Signal</keyword>
<gene>
    <name evidence="3" type="ORF">RR48_06412</name>
</gene>
<evidence type="ECO:0000256" key="1">
    <source>
        <dbReference type="SAM" id="Phobius"/>
    </source>
</evidence>
<dbReference type="AlphaFoldDB" id="A0A194R2W9"/>
<keyword evidence="1" id="KW-0812">Transmembrane</keyword>
<reference evidence="3 4" key="1">
    <citation type="journal article" date="2015" name="Nat. Commun.">
        <title>Outbred genome sequencing and CRISPR/Cas9 gene editing in butterflies.</title>
        <authorList>
            <person name="Li X."/>
            <person name="Fan D."/>
            <person name="Zhang W."/>
            <person name="Liu G."/>
            <person name="Zhang L."/>
            <person name="Zhao L."/>
            <person name="Fang X."/>
            <person name="Chen L."/>
            <person name="Dong Y."/>
            <person name="Chen Y."/>
            <person name="Ding Y."/>
            <person name="Zhao R."/>
            <person name="Feng M."/>
            <person name="Zhu Y."/>
            <person name="Feng Y."/>
            <person name="Jiang X."/>
            <person name="Zhu D."/>
            <person name="Xiang H."/>
            <person name="Feng X."/>
            <person name="Li S."/>
            <person name="Wang J."/>
            <person name="Zhang G."/>
            <person name="Kronforst M.R."/>
            <person name="Wang W."/>
        </authorList>
    </citation>
    <scope>NUCLEOTIDE SEQUENCE [LARGE SCALE GENOMIC DNA]</scope>
    <source>
        <strain evidence="3">Ya'a_city_454_Pm</strain>
        <tissue evidence="3">Whole body</tissue>
    </source>
</reference>
<dbReference type="OrthoDB" id="6624538at2759"/>
<protein>
    <submittedName>
        <fullName evidence="3">Uncharacterized protein</fullName>
    </submittedName>
</protein>
<organism evidence="3 4">
    <name type="scientific">Papilio machaon</name>
    <name type="common">Old World swallowtail butterfly</name>
    <dbReference type="NCBI Taxonomy" id="76193"/>
    <lineage>
        <taxon>Eukaryota</taxon>
        <taxon>Metazoa</taxon>
        <taxon>Ecdysozoa</taxon>
        <taxon>Arthropoda</taxon>
        <taxon>Hexapoda</taxon>
        <taxon>Insecta</taxon>
        <taxon>Pterygota</taxon>
        <taxon>Neoptera</taxon>
        <taxon>Endopterygota</taxon>
        <taxon>Lepidoptera</taxon>
        <taxon>Glossata</taxon>
        <taxon>Ditrysia</taxon>
        <taxon>Papilionoidea</taxon>
        <taxon>Papilionidae</taxon>
        <taxon>Papilioninae</taxon>
        <taxon>Papilio</taxon>
    </lineage>
</organism>
<feature type="signal peptide" evidence="2">
    <location>
        <begin position="1"/>
        <end position="25"/>
    </location>
</feature>
<dbReference type="Proteomes" id="UP000053240">
    <property type="component" value="Unassembled WGS sequence"/>
</dbReference>
<name>A0A194R2W9_PAPMA</name>
<dbReference type="EMBL" id="KQ460845">
    <property type="protein sequence ID" value="KPJ12042.1"/>
    <property type="molecule type" value="Genomic_DNA"/>
</dbReference>
<evidence type="ECO:0000313" key="3">
    <source>
        <dbReference type="EMBL" id="KPJ12042.1"/>
    </source>
</evidence>
<sequence length="168" mass="18971">MNASHALRFSCILTLFLLSLAYCSASEHDSSQKDDINVKRVEVYDGVYVSVPKGNQTDKLVSFEIKTQDDSVFETGRGKKIKSKKLLERLLPMFIMPFLIQSAIVPFFLSMLKFMLFKSLMVGKLAIGLILLNAFKNSNSFKGRDDEIANVHYGYHGNGMHEYGAYIN</sequence>
<keyword evidence="4" id="KW-1185">Reference proteome</keyword>
<dbReference type="InParanoid" id="A0A194R2W9"/>
<feature type="chain" id="PRO_5008264878" evidence="2">
    <location>
        <begin position="26"/>
        <end position="168"/>
    </location>
</feature>
<keyword evidence="1" id="KW-1133">Transmembrane helix</keyword>
<keyword evidence="1" id="KW-0472">Membrane</keyword>
<dbReference type="InterPro" id="IPR012464">
    <property type="entry name" value="DUF1676"/>
</dbReference>
<evidence type="ECO:0000313" key="4">
    <source>
        <dbReference type="Proteomes" id="UP000053240"/>
    </source>
</evidence>
<dbReference type="STRING" id="76193.A0A194R2W9"/>
<dbReference type="Pfam" id="PF07898">
    <property type="entry name" value="DUF1676"/>
    <property type="match status" value="1"/>
</dbReference>
<accession>A0A194R2W9</accession>
<evidence type="ECO:0000256" key="2">
    <source>
        <dbReference type="SAM" id="SignalP"/>
    </source>
</evidence>
<dbReference type="KEGG" id="pmac:106714105"/>